<dbReference type="RefSeq" id="WP_143020814.1">
    <property type="nucleotide sequence ID" value="NZ_FNCG01000010.1"/>
</dbReference>
<accession>A0A1G8D5P7</accession>
<keyword evidence="2" id="KW-1185">Reference proteome</keyword>
<gene>
    <name evidence="1" type="ORF">SAMN05192573_110127</name>
</gene>
<dbReference type="STRING" id="551996.SAMN05192573_110127"/>
<proteinExistence type="predicted"/>
<dbReference type="AlphaFoldDB" id="A0A1G8D5P7"/>
<sequence>MDQRNYRRLETELSSTLMVSDVCLRGNFTELAYLAHFVQCYCPSMRIADWNQHPVYVMEDAGVKIGIAFCDLQPPFHWSSTQCEDNVMVYPNPDCDDITELWLVVVGKHSWGFNPQLIELVTRQDVLAIFDRILLFDFSESSIQIIQ</sequence>
<protein>
    <submittedName>
        <fullName evidence="1">Uncharacterized protein</fullName>
    </submittedName>
</protein>
<evidence type="ECO:0000313" key="2">
    <source>
        <dbReference type="Proteomes" id="UP000199705"/>
    </source>
</evidence>
<name>A0A1G8D5P7_9SPHI</name>
<organism evidence="1 2">
    <name type="scientific">Mucilaginibacter gossypii</name>
    <dbReference type="NCBI Taxonomy" id="551996"/>
    <lineage>
        <taxon>Bacteria</taxon>
        <taxon>Pseudomonadati</taxon>
        <taxon>Bacteroidota</taxon>
        <taxon>Sphingobacteriia</taxon>
        <taxon>Sphingobacteriales</taxon>
        <taxon>Sphingobacteriaceae</taxon>
        <taxon>Mucilaginibacter</taxon>
    </lineage>
</organism>
<reference evidence="2" key="1">
    <citation type="submission" date="2016-10" db="EMBL/GenBank/DDBJ databases">
        <authorList>
            <person name="Varghese N."/>
            <person name="Submissions S."/>
        </authorList>
    </citation>
    <scope>NUCLEOTIDE SEQUENCE [LARGE SCALE GENOMIC DNA]</scope>
    <source>
        <strain evidence="2">Gh-67</strain>
    </source>
</reference>
<dbReference type="EMBL" id="FNCG01000010">
    <property type="protein sequence ID" value="SDH52873.1"/>
    <property type="molecule type" value="Genomic_DNA"/>
</dbReference>
<dbReference type="Proteomes" id="UP000199705">
    <property type="component" value="Unassembled WGS sequence"/>
</dbReference>
<evidence type="ECO:0000313" key="1">
    <source>
        <dbReference type="EMBL" id="SDH52873.1"/>
    </source>
</evidence>